<protein>
    <recommendedName>
        <fullName evidence="4">Co-chaperone protein HscB homolog</fullName>
    </recommendedName>
</protein>
<dbReference type="EMBL" id="CP010975">
    <property type="protein sequence ID" value="AKE51912.1"/>
    <property type="molecule type" value="Genomic_DNA"/>
</dbReference>
<dbReference type="GO" id="GO:0044571">
    <property type="term" value="P:[2Fe-2S] cluster assembly"/>
    <property type="evidence" value="ECO:0007669"/>
    <property type="project" value="InterPro"/>
</dbReference>
<dbReference type="HAMAP" id="MF_00682">
    <property type="entry name" value="HscB"/>
    <property type="match status" value="1"/>
</dbReference>
<dbReference type="InterPro" id="IPR009073">
    <property type="entry name" value="HscB_oligo_C"/>
</dbReference>
<comment type="similarity">
    <text evidence="1 4">Belongs to the HscB family.</text>
</comment>
<dbReference type="GO" id="GO:0006457">
    <property type="term" value="P:protein folding"/>
    <property type="evidence" value="ECO:0007669"/>
    <property type="project" value="UniProtKB-UniRule"/>
</dbReference>
<dbReference type="SUPFAM" id="SSF46565">
    <property type="entry name" value="Chaperone J-domain"/>
    <property type="match status" value="1"/>
</dbReference>
<dbReference type="HOGENOM" id="CLU_068529_2_0_6"/>
<dbReference type="GO" id="GO:0001671">
    <property type="term" value="F:ATPase activator activity"/>
    <property type="evidence" value="ECO:0007669"/>
    <property type="project" value="InterPro"/>
</dbReference>
<dbReference type="Gene3D" id="1.10.287.110">
    <property type="entry name" value="DnaJ domain"/>
    <property type="match status" value="1"/>
</dbReference>
<dbReference type="PROSITE" id="PS50076">
    <property type="entry name" value="DNAJ_2"/>
    <property type="match status" value="1"/>
</dbReference>
<reference evidence="6 7" key="1">
    <citation type="submission" date="2015-02" db="EMBL/GenBank/DDBJ databases">
        <title>Complete genome sequence of Kangiella geojedonensis strain YCS-5T.</title>
        <authorList>
            <person name="Kim K.M."/>
        </authorList>
    </citation>
    <scope>NUCLEOTIDE SEQUENCE [LARGE SCALE GENOMIC DNA]</scope>
    <source>
        <strain evidence="6 7">YCS-5</strain>
    </source>
</reference>
<dbReference type="Proteomes" id="UP000034071">
    <property type="component" value="Chromosome"/>
</dbReference>
<dbReference type="InterPro" id="IPR036869">
    <property type="entry name" value="J_dom_sf"/>
</dbReference>
<dbReference type="InterPro" id="IPR036386">
    <property type="entry name" value="HscB_C_sf"/>
</dbReference>
<dbReference type="STRING" id="914150.TQ33_0944"/>
<dbReference type="Gene3D" id="1.20.1280.20">
    <property type="entry name" value="HscB, C-terminal domain"/>
    <property type="match status" value="1"/>
</dbReference>
<dbReference type="GO" id="GO:1990230">
    <property type="term" value="C:iron-sulfur cluster transfer complex"/>
    <property type="evidence" value="ECO:0007669"/>
    <property type="project" value="TreeGrafter"/>
</dbReference>
<evidence type="ECO:0000256" key="2">
    <source>
        <dbReference type="ARBA" id="ARBA00023186"/>
    </source>
</evidence>
<dbReference type="GO" id="GO:0051087">
    <property type="term" value="F:protein-folding chaperone binding"/>
    <property type="evidence" value="ECO:0007669"/>
    <property type="project" value="InterPro"/>
</dbReference>
<dbReference type="Pfam" id="PF07743">
    <property type="entry name" value="HSCB_C"/>
    <property type="match status" value="1"/>
</dbReference>
<evidence type="ECO:0000256" key="4">
    <source>
        <dbReference type="HAMAP-Rule" id="MF_00682"/>
    </source>
</evidence>
<sequence length="177" mass="20430">MANAQQNYFELFGLEPNFFIDQKDLSSKLKRLLQSAHPDRHAQGGSQQQMLAMQKTTRLNDAFAVLKHPVKRAQYLLQVVKGIDTTKDHTVNDPEFLMQQLELREELDNLAQQKDASGLMAFADKIETMAEEQEASLGQRFEQDEWDIEALKVSIYKLQFLHKTLHDIEIAEDKILD</sequence>
<accession>A0A0F6TQ13</accession>
<comment type="subunit">
    <text evidence="4">Interacts with HscA and stimulates its ATPase activity.</text>
</comment>
<name>A0A0F6TQ13_9GAMM</name>
<dbReference type="PANTHER" id="PTHR14021:SF15">
    <property type="entry name" value="IRON-SULFUR CLUSTER CO-CHAPERONE PROTEIN HSCB"/>
    <property type="match status" value="1"/>
</dbReference>
<feature type="domain" description="J" evidence="5">
    <location>
        <begin position="7"/>
        <end position="79"/>
    </location>
</feature>
<proteinExistence type="inferred from homology"/>
<dbReference type="PANTHER" id="PTHR14021">
    <property type="entry name" value="IRON-SULFUR CLUSTER CO-CHAPERONE PROTEIN HSCB"/>
    <property type="match status" value="1"/>
</dbReference>
<organism evidence="6 7">
    <name type="scientific">Kangiella geojedonensis</name>
    <dbReference type="NCBI Taxonomy" id="914150"/>
    <lineage>
        <taxon>Bacteria</taxon>
        <taxon>Pseudomonadati</taxon>
        <taxon>Pseudomonadota</taxon>
        <taxon>Gammaproteobacteria</taxon>
        <taxon>Kangiellales</taxon>
        <taxon>Kangiellaceae</taxon>
        <taxon>Kangiella</taxon>
    </lineage>
</organism>
<dbReference type="Pfam" id="PF00226">
    <property type="entry name" value="DnaJ"/>
    <property type="match status" value="1"/>
</dbReference>
<evidence type="ECO:0000256" key="3">
    <source>
        <dbReference type="ARBA" id="ARBA00025596"/>
    </source>
</evidence>
<dbReference type="SUPFAM" id="SSF47144">
    <property type="entry name" value="HSC20 (HSCB), C-terminal oligomerisation domain"/>
    <property type="match status" value="1"/>
</dbReference>
<dbReference type="OrthoDB" id="287587at2"/>
<evidence type="ECO:0000256" key="1">
    <source>
        <dbReference type="ARBA" id="ARBA00010476"/>
    </source>
</evidence>
<dbReference type="AlphaFoldDB" id="A0A0F6TQ13"/>
<evidence type="ECO:0000259" key="5">
    <source>
        <dbReference type="PROSITE" id="PS50076"/>
    </source>
</evidence>
<evidence type="ECO:0000313" key="7">
    <source>
        <dbReference type="Proteomes" id="UP000034071"/>
    </source>
</evidence>
<keyword evidence="2 4" id="KW-0143">Chaperone</keyword>
<dbReference type="SMART" id="SM00271">
    <property type="entry name" value="DnaJ"/>
    <property type="match status" value="1"/>
</dbReference>
<dbReference type="RefSeq" id="WP_046561035.1">
    <property type="nucleotide sequence ID" value="NZ_CP010975.1"/>
</dbReference>
<dbReference type="PATRIC" id="fig|914150.5.peg.957"/>
<comment type="function">
    <text evidence="3 4">Co-chaperone involved in the maturation of iron-sulfur cluster-containing proteins. Seems to help targeting proteins to be folded toward HscA.</text>
</comment>
<dbReference type="GO" id="GO:0051259">
    <property type="term" value="P:protein complex oligomerization"/>
    <property type="evidence" value="ECO:0007669"/>
    <property type="project" value="InterPro"/>
</dbReference>
<keyword evidence="7" id="KW-1185">Reference proteome</keyword>
<dbReference type="NCBIfam" id="TIGR00714">
    <property type="entry name" value="hscB"/>
    <property type="match status" value="1"/>
</dbReference>
<evidence type="ECO:0000313" key="6">
    <source>
        <dbReference type="EMBL" id="AKE51912.1"/>
    </source>
</evidence>
<dbReference type="InterPro" id="IPR004640">
    <property type="entry name" value="HscB"/>
</dbReference>
<gene>
    <name evidence="4" type="primary">hscB</name>
    <name evidence="6" type="ORF">TQ33_0944</name>
</gene>
<dbReference type="KEGG" id="kge:TQ33_0944"/>
<dbReference type="InterPro" id="IPR001623">
    <property type="entry name" value="DnaJ_domain"/>
</dbReference>